<evidence type="ECO:0000313" key="4">
    <source>
        <dbReference type="Proteomes" id="UP000271193"/>
    </source>
</evidence>
<evidence type="ECO:0000256" key="1">
    <source>
        <dbReference type="SAM" id="Coils"/>
    </source>
</evidence>
<organism evidence="3 4">
    <name type="scientific">Chryseobacterium bernardetii</name>
    <dbReference type="NCBI Taxonomy" id="1241978"/>
    <lineage>
        <taxon>Bacteria</taxon>
        <taxon>Pseudomonadati</taxon>
        <taxon>Bacteroidota</taxon>
        <taxon>Flavobacteriia</taxon>
        <taxon>Flavobacteriales</taxon>
        <taxon>Weeksellaceae</taxon>
        <taxon>Chryseobacterium group</taxon>
        <taxon>Chryseobacterium</taxon>
    </lineage>
</organism>
<proteinExistence type="predicted"/>
<dbReference type="NCBIfam" id="TIGR02675">
    <property type="entry name" value="tape_meas_nterm"/>
    <property type="match status" value="1"/>
</dbReference>
<keyword evidence="1" id="KW-0175">Coiled coil</keyword>
<reference evidence="4" key="1">
    <citation type="submission" date="2018-11" db="EMBL/GenBank/DDBJ databases">
        <title>Proposal to divide the Flavobacteriaceae and reorganize its genera based on Amino Acid Identity values calculated from whole genome sequences.</title>
        <authorList>
            <person name="Nicholson A.C."/>
            <person name="Gulvik C.A."/>
            <person name="Whitney A.M."/>
            <person name="Humrighouse B.W."/>
            <person name="Bell M."/>
            <person name="Holmes B."/>
            <person name="Steigerwalt A.G."/>
            <person name="Villarma A."/>
            <person name="Sheth M."/>
            <person name="Batra D."/>
            <person name="Pryor J."/>
            <person name="Bernardet J.-F."/>
            <person name="Hugo C."/>
            <person name="Kampfer P."/>
            <person name="Newman J."/>
            <person name="McQuiston J.R."/>
        </authorList>
    </citation>
    <scope>NUCLEOTIDE SEQUENCE [LARGE SCALE GENOMIC DNA]</scope>
    <source>
        <strain evidence="4">G0229</strain>
    </source>
</reference>
<dbReference type="InterPro" id="IPR013491">
    <property type="entry name" value="Tape_meas_N"/>
</dbReference>
<feature type="coiled-coil region" evidence="1">
    <location>
        <begin position="538"/>
        <end position="565"/>
    </location>
</feature>
<feature type="coiled-coil region" evidence="1">
    <location>
        <begin position="631"/>
        <end position="693"/>
    </location>
</feature>
<dbReference type="SUPFAM" id="SSF90257">
    <property type="entry name" value="Myosin rod fragments"/>
    <property type="match status" value="1"/>
</dbReference>
<evidence type="ECO:0000313" key="3">
    <source>
        <dbReference type="EMBL" id="AZB23588.1"/>
    </source>
</evidence>
<gene>
    <name evidence="3" type="ORF">EG339_02610</name>
</gene>
<accession>A0A3G6T335</accession>
<name>A0A3G6T335_9FLAO</name>
<sequence>MTQGALHFDALLSVNNFDQGITRIKNGIREASGLAVKEAQVMDSAFKNLGTAIGGYFSAQALFSFTKEIINVRGEFQKTEIAFSTMLGNADQAKQLMGQMVDLAAKTPFSLQDVSAGAKQLLAFQVPASEVVDTLTRMGNIAAGLGVPLERINLIYGQVKAKNKLMGQELLQFTEAGIPMLAELAKKFNKNESEISDMVSAGKIGFKDVQDVLFKMTNEGGMFFELMEKQSASLSGQVANLGDAWDQMLNKIGEGSEGILYKGIEGLTFLVDNYQKVLDIIEGLVVAYGSYKAAVIVASAAQNLGNRTIQSEIALLGISEKMKLGRALVTQRQAEATARDAAAELASTRAKYASLQAEVSSLAVKKQAAIQAGITAAAKAQEARVQLSLARMELSSIQAVGTARQIELAQKRVEAAQNTVLATQESASIARKRALAVATEFNTAKQSLENTAKAVGTAQGALAVATETAQTAAKNANSIATARLTLLTTLRTAATRLATQAQALLNATMLNNPIVLVIAAAVALTYAYLKLRDTSTAASIAEKQLNDERQRSSKLIEELKTKTQELTSVIFSDTSTKLQQIEAYKALGKIMPDMLKQMDLETFKKLGSTEAQKKLNAELDKFSTQNIRSNIEKSQKSIEEYSAKIEELNKILKKRNGDSGIYLEQLEIAKKNLEAQKINLEKYNNELDQRLENERLSTMSLAEQKRYWEGQVKSINEQISALEKSNIKKAEALDKVNNIHSLVKSTSIGLINWNINPLLNQLNKAQQEIMKINKAQSGASVDKNKAYWEAQKKAAEDLVASMPTSKEGSPAWREAKKKWLEADAALKKYDLSDKQFLKDQKEREKERLRLEKGAEKSFLKGSLARLEQEISLREEALKRSSGDTVQMRYIDKYGKERFSKEVKSVKEINDELLALRKEKAERERLFEVKTFQESIDETKRQIDVRDKLLQLGYSKETVDGMFPEIKDKSFLQYLNDTNASLEKKSGNEAAENLIKIKKIISEYIGEETFLEGVNKEIDQIKAKFEGNELIDKLEKFKKVYATEMTGENRNAKDLAIDKALKDEKQKQQDFYNSFVKDKETFEQRKLAIESRYNELRKRIQDSNVSDAEKARQTEEANKAQTKEISAMSWEMFQKTDAYVKAFGDLEKIGPRTLKKIRDQFKAFLDSDAGKALNAQDLKAYNDVLKNLNESISKDPFSKLSESIKKYREEKKKLADIEKKFGKDSEQYKIKLDETNHALVGIFNAAGAAGDAAIDFAINLGSALGMMSEESQQALKDVQQLFDGVVNTVAGYVNKNYGQMVSGIISMVSSIAKLANGDTDREKSIRQWQQAINDLKYSYEQLNHIIEKTAGEAQLKMQKDLIANLKEQQAVLIKMRKTENEKKNTDTDKIASYNQQIQEINDKIEEIVDNFKRQVTTVEFKDLSEKIADALISAFSQGEDAAKSFDKVVDDVMRSAVQNALKMKFLDEAAKNMVDSIYTSMGFGKGDTTANQAKIKEYEAKVKALEEKLLTADYYEKPLFEKQRQGYLQLIGKLKQQIANSEIDGSFDGLTKEERDAIKSMGEKAMKDYMEALKQYEDLFGQSAENAQGLKGDIKGITEKTAGALEGQINAMRINVAEALKIHRANQDIFRNQLQIQSQIEKNTRPIEAMYKEIKEMNSKIKSGLAGIP</sequence>
<evidence type="ECO:0000259" key="2">
    <source>
        <dbReference type="Pfam" id="PF20155"/>
    </source>
</evidence>
<feature type="domain" description="Tape measure protein N-terminal" evidence="2">
    <location>
        <begin position="67"/>
        <end position="253"/>
    </location>
</feature>
<protein>
    <recommendedName>
        <fullName evidence="2">Tape measure protein N-terminal domain-containing protein</fullName>
    </recommendedName>
</protein>
<dbReference type="GeneID" id="99063692"/>
<dbReference type="EMBL" id="CP033932">
    <property type="protein sequence ID" value="AZB23588.1"/>
    <property type="molecule type" value="Genomic_DNA"/>
</dbReference>
<dbReference type="Pfam" id="PF20155">
    <property type="entry name" value="TMP_3"/>
    <property type="match status" value="1"/>
</dbReference>
<dbReference type="Proteomes" id="UP000271193">
    <property type="component" value="Chromosome"/>
</dbReference>
<dbReference type="KEGG" id="cben:EG339_02610"/>
<dbReference type="RefSeq" id="WP_123868725.1">
    <property type="nucleotide sequence ID" value="NZ_CP033932.1"/>
</dbReference>
<keyword evidence="4" id="KW-1185">Reference proteome</keyword>